<evidence type="ECO:0000256" key="2">
    <source>
        <dbReference type="PROSITE-ProRule" id="PRU00703"/>
    </source>
</evidence>
<reference evidence="4 5" key="1">
    <citation type="journal article" date="2018" name="Proc. Natl. Acad. Sci. U.S.A.">
        <title>Draft genome sequence of Camellia sinensis var. sinensis provides insights into the evolution of the tea genome and tea quality.</title>
        <authorList>
            <person name="Wei C."/>
            <person name="Yang H."/>
            <person name="Wang S."/>
            <person name="Zhao J."/>
            <person name="Liu C."/>
            <person name="Gao L."/>
            <person name="Xia E."/>
            <person name="Lu Y."/>
            <person name="Tai Y."/>
            <person name="She G."/>
            <person name="Sun J."/>
            <person name="Cao H."/>
            <person name="Tong W."/>
            <person name="Gao Q."/>
            <person name="Li Y."/>
            <person name="Deng W."/>
            <person name="Jiang X."/>
            <person name="Wang W."/>
            <person name="Chen Q."/>
            <person name="Zhang S."/>
            <person name="Li H."/>
            <person name="Wu J."/>
            <person name="Wang P."/>
            <person name="Li P."/>
            <person name="Shi C."/>
            <person name="Zheng F."/>
            <person name="Jian J."/>
            <person name="Huang B."/>
            <person name="Shan D."/>
            <person name="Shi M."/>
            <person name="Fang C."/>
            <person name="Yue Y."/>
            <person name="Li F."/>
            <person name="Li D."/>
            <person name="Wei S."/>
            <person name="Han B."/>
            <person name="Jiang C."/>
            <person name="Yin Y."/>
            <person name="Xia T."/>
            <person name="Zhang Z."/>
            <person name="Bennetzen J.L."/>
            <person name="Zhao S."/>
            <person name="Wan X."/>
        </authorList>
    </citation>
    <scope>NUCLEOTIDE SEQUENCE [LARGE SCALE GENOMIC DNA]</scope>
    <source>
        <strain evidence="5">cv. Shuchazao</strain>
        <tissue evidence="4">Leaf</tissue>
    </source>
</reference>
<dbReference type="SUPFAM" id="SSF54631">
    <property type="entry name" value="CBS-domain pair"/>
    <property type="match status" value="1"/>
</dbReference>
<evidence type="ECO:0000259" key="3">
    <source>
        <dbReference type="PROSITE" id="PS51371"/>
    </source>
</evidence>
<keyword evidence="1 2" id="KW-0129">CBS domain</keyword>
<evidence type="ECO:0000256" key="1">
    <source>
        <dbReference type="ARBA" id="ARBA00023122"/>
    </source>
</evidence>
<gene>
    <name evidence="4" type="ORF">TEA_021009</name>
</gene>
<dbReference type="InterPro" id="IPR000644">
    <property type="entry name" value="CBS_dom"/>
</dbReference>
<organism evidence="4 5">
    <name type="scientific">Camellia sinensis var. sinensis</name>
    <name type="common">China tea</name>
    <dbReference type="NCBI Taxonomy" id="542762"/>
    <lineage>
        <taxon>Eukaryota</taxon>
        <taxon>Viridiplantae</taxon>
        <taxon>Streptophyta</taxon>
        <taxon>Embryophyta</taxon>
        <taxon>Tracheophyta</taxon>
        <taxon>Spermatophyta</taxon>
        <taxon>Magnoliopsida</taxon>
        <taxon>eudicotyledons</taxon>
        <taxon>Gunneridae</taxon>
        <taxon>Pentapetalae</taxon>
        <taxon>asterids</taxon>
        <taxon>Ericales</taxon>
        <taxon>Theaceae</taxon>
        <taxon>Camellia</taxon>
    </lineage>
</organism>
<dbReference type="AlphaFoldDB" id="A0A4S4E3A6"/>
<dbReference type="PANTHER" id="PTHR43080">
    <property type="entry name" value="CBS DOMAIN-CONTAINING PROTEIN CBSX3, MITOCHONDRIAL"/>
    <property type="match status" value="1"/>
</dbReference>
<dbReference type="PANTHER" id="PTHR43080:SF12">
    <property type="entry name" value="CYSTATHIONINE BETA-SYNTHASE (CBS) FAMILY PROTEIN"/>
    <property type="match status" value="1"/>
</dbReference>
<dbReference type="Gene3D" id="3.10.580.10">
    <property type="entry name" value="CBS-domain"/>
    <property type="match status" value="1"/>
</dbReference>
<dbReference type="InterPro" id="IPR044725">
    <property type="entry name" value="CBSX3_CBS_dom"/>
</dbReference>
<dbReference type="InterPro" id="IPR051257">
    <property type="entry name" value="Diverse_CBS-Domain"/>
</dbReference>
<sequence length="324" mass="36054">MQGFIRAVRSCHETLKLAILQHSLVRDTTEMNKIFSRCGCVTSSPPAAMHQKGLENTTVADVLMTKGGEKVESWLWCSTDDTVHDAVKQDISSVPGELHSAASSTSNLITMVKMQGFIRAVRSCHETLKLAILQHSLVRDTTEMNKIFSRCGRVTSSPPAAMHQKGLENKTVADVLMRKGGEKVESWLRCSTDDTVHGAVKQMAQNNVGSLVVLKPVEQQMIAGIITERDYLRKVIAKDRPPKYTKVREIMTDQHKLITVTSNTNILHAMQLMTENHIRHVPEIDENIVGMISVVDVVRAVVEQQSGEVKRLNEFIKGGYSKNL</sequence>
<protein>
    <recommendedName>
        <fullName evidence="3">CBS domain-containing protein</fullName>
    </recommendedName>
</protein>
<dbReference type="InterPro" id="IPR046342">
    <property type="entry name" value="CBS_dom_sf"/>
</dbReference>
<feature type="domain" description="CBS" evidence="3">
    <location>
        <begin position="177"/>
        <end position="242"/>
    </location>
</feature>
<accession>A0A4S4E3A6</accession>
<dbReference type="EMBL" id="SDRB02008116">
    <property type="protein sequence ID" value="THG09934.1"/>
    <property type="molecule type" value="Genomic_DNA"/>
</dbReference>
<dbReference type="CDD" id="cd04623">
    <property type="entry name" value="CBS_pair_bac_euk"/>
    <property type="match status" value="1"/>
</dbReference>
<evidence type="ECO:0000313" key="5">
    <source>
        <dbReference type="Proteomes" id="UP000306102"/>
    </source>
</evidence>
<proteinExistence type="predicted"/>
<dbReference type="Proteomes" id="UP000306102">
    <property type="component" value="Unassembled WGS sequence"/>
</dbReference>
<keyword evidence="5" id="KW-1185">Reference proteome</keyword>
<comment type="caution">
    <text evidence="4">The sequence shown here is derived from an EMBL/GenBank/DDBJ whole genome shotgun (WGS) entry which is preliminary data.</text>
</comment>
<name>A0A4S4E3A6_CAMSN</name>
<dbReference type="STRING" id="542762.A0A4S4E3A6"/>
<dbReference type="PROSITE" id="PS51371">
    <property type="entry name" value="CBS"/>
    <property type="match status" value="2"/>
</dbReference>
<feature type="domain" description="CBS" evidence="3">
    <location>
        <begin position="251"/>
        <end position="309"/>
    </location>
</feature>
<evidence type="ECO:0000313" key="4">
    <source>
        <dbReference type="EMBL" id="THG09934.1"/>
    </source>
</evidence>
<dbReference type="Pfam" id="PF00571">
    <property type="entry name" value="CBS"/>
    <property type="match status" value="2"/>
</dbReference>
<dbReference type="SMART" id="SM00116">
    <property type="entry name" value="CBS"/>
    <property type="match status" value="2"/>
</dbReference>